<dbReference type="HOGENOM" id="CLU_1756981_0_0_0"/>
<protein>
    <submittedName>
        <fullName evidence="1">Uncharacterized protein</fullName>
    </submittedName>
</protein>
<gene>
    <name evidence="1" type="ordered locus">Oter_1942</name>
</gene>
<evidence type="ECO:0000313" key="2">
    <source>
        <dbReference type="Proteomes" id="UP000007013"/>
    </source>
</evidence>
<name>B1ZY26_OPITP</name>
<dbReference type="AlphaFoldDB" id="B1ZY26"/>
<accession>B1ZY26</accession>
<sequence>MPDGTKVYEAEIVLRATDGKMIEFVFAVSFEGHGMLKAQYEQFLRDSYAYVLPVISQRIDRSLEEGGTARIGKCTLHRDYVSFPSGMLALGRSVVPWFHVRTKLAVGDFLVFDDRDPRKCVAEPMVGMWNAAVLDVIAQVKRRQSLAR</sequence>
<reference evidence="1 2" key="1">
    <citation type="journal article" date="2011" name="J. Bacteriol.">
        <title>Genome sequence of the verrucomicrobium Opitutus terrae PB90-1, an abundant inhabitant of rice paddy soil ecosystems.</title>
        <authorList>
            <person name="van Passel M.W."/>
            <person name="Kant R."/>
            <person name="Palva A."/>
            <person name="Copeland A."/>
            <person name="Lucas S."/>
            <person name="Lapidus A."/>
            <person name="Glavina del Rio T."/>
            <person name="Pitluck S."/>
            <person name="Goltsman E."/>
            <person name="Clum A."/>
            <person name="Sun H."/>
            <person name="Schmutz J."/>
            <person name="Larimer F.W."/>
            <person name="Land M.L."/>
            <person name="Hauser L."/>
            <person name="Kyrpides N."/>
            <person name="Mikhailova N."/>
            <person name="Richardson P.P."/>
            <person name="Janssen P.H."/>
            <person name="de Vos W.M."/>
            <person name="Smidt H."/>
        </authorList>
    </citation>
    <scope>NUCLEOTIDE SEQUENCE [LARGE SCALE GENOMIC DNA]</scope>
    <source>
        <strain evidence="2">DSM 11246 / JCM 15787 / PB90-1</strain>
    </source>
</reference>
<dbReference type="KEGG" id="ote:Oter_1942"/>
<proteinExistence type="predicted"/>
<dbReference type="EMBL" id="CP001032">
    <property type="protein sequence ID" value="ACB75225.1"/>
    <property type="molecule type" value="Genomic_DNA"/>
</dbReference>
<dbReference type="Proteomes" id="UP000007013">
    <property type="component" value="Chromosome"/>
</dbReference>
<evidence type="ECO:0000313" key="1">
    <source>
        <dbReference type="EMBL" id="ACB75225.1"/>
    </source>
</evidence>
<keyword evidence="2" id="KW-1185">Reference proteome</keyword>
<dbReference type="STRING" id="452637.Oter_1942"/>
<organism evidence="1 2">
    <name type="scientific">Opitutus terrae (strain DSM 11246 / JCM 15787 / PB90-1)</name>
    <dbReference type="NCBI Taxonomy" id="452637"/>
    <lineage>
        <taxon>Bacteria</taxon>
        <taxon>Pseudomonadati</taxon>
        <taxon>Verrucomicrobiota</taxon>
        <taxon>Opitutia</taxon>
        <taxon>Opitutales</taxon>
        <taxon>Opitutaceae</taxon>
        <taxon>Opitutus</taxon>
    </lineage>
</organism>